<evidence type="ECO:0000313" key="2">
    <source>
        <dbReference type="Proteomes" id="UP001301769"/>
    </source>
</evidence>
<protein>
    <submittedName>
        <fullName evidence="1">Uncharacterized protein</fullName>
    </submittedName>
</protein>
<keyword evidence="2" id="KW-1185">Reference proteome</keyword>
<gene>
    <name evidence="1" type="ORF">QBC37DRAFT_379316</name>
</gene>
<sequence>MATAWQQWIICESILMEAQSDTLVFLNVDFELSGLQTKHWPGVSETIAACGWNPVARGPIPRDRLFTARLVAALERLAISELDEGFSVAALYAELLVDLNEAPLDREGRHEKGYRLRKQPIHFAQTNLNNPEPKGDDSSWNADFAFSGTFPPPSSDLYTRYRGDTSFNFDRLSNFNLTGAVADECDAFATMGLNVCSLGNFPWDVIPEEGRSYRGTGDIDDPDAEWFIISRVEVGQESEASNLSDHVIGHKPSVWYDSEWTTLQFGNETYWLEFHHSLCVSRVIYAQANVSMEGFPASANNNMNTKIYYYNICHLWEKNLERMEMRGWRTWRVVAGRGTRLGNDEQNNMKMNENGARERMFKDVNRWRGDVH</sequence>
<dbReference type="AlphaFoldDB" id="A0AAN6XX32"/>
<accession>A0AAN6XX32</accession>
<comment type="caution">
    <text evidence="1">The sequence shown here is derived from an EMBL/GenBank/DDBJ whole genome shotgun (WGS) entry which is preliminary data.</text>
</comment>
<dbReference type="Proteomes" id="UP001301769">
    <property type="component" value="Unassembled WGS sequence"/>
</dbReference>
<reference evidence="1" key="1">
    <citation type="journal article" date="2023" name="Mol. Phylogenet. Evol.">
        <title>Genome-scale phylogeny and comparative genomics of the fungal order Sordariales.</title>
        <authorList>
            <person name="Hensen N."/>
            <person name="Bonometti L."/>
            <person name="Westerberg I."/>
            <person name="Brannstrom I.O."/>
            <person name="Guillou S."/>
            <person name="Cros-Aarteil S."/>
            <person name="Calhoun S."/>
            <person name="Haridas S."/>
            <person name="Kuo A."/>
            <person name="Mondo S."/>
            <person name="Pangilinan J."/>
            <person name="Riley R."/>
            <person name="LaButti K."/>
            <person name="Andreopoulos B."/>
            <person name="Lipzen A."/>
            <person name="Chen C."/>
            <person name="Yan M."/>
            <person name="Daum C."/>
            <person name="Ng V."/>
            <person name="Clum A."/>
            <person name="Steindorff A."/>
            <person name="Ohm R.A."/>
            <person name="Martin F."/>
            <person name="Silar P."/>
            <person name="Natvig D.O."/>
            <person name="Lalanne C."/>
            <person name="Gautier V."/>
            <person name="Ament-Velasquez S.L."/>
            <person name="Kruys A."/>
            <person name="Hutchinson M.I."/>
            <person name="Powell A.J."/>
            <person name="Barry K."/>
            <person name="Miller A.N."/>
            <person name="Grigoriev I.V."/>
            <person name="Debuchy R."/>
            <person name="Gladieux P."/>
            <person name="Hiltunen Thoren M."/>
            <person name="Johannesson H."/>
        </authorList>
    </citation>
    <scope>NUCLEOTIDE SEQUENCE</scope>
    <source>
        <strain evidence="1">PSN293</strain>
    </source>
</reference>
<name>A0AAN6XX32_9PEZI</name>
<organism evidence="1 2">
    <name type="scientific">Rhypophila decipiens</name>
    <dbReference type="NCBI Taxonomy" id="261697"/>
    <lineage>
        <taxon>Eukaryota</taxon>
        <taxon>Fungi</taxon>
        <taxon>Dikarya</taxon>
        <taxon>Ascomycota</taxon>
        <taxon>Pezizomycotina</taxon>
        <taxon>Sordariomycetes</taxon>
        <taxon>Sordariomycetidae</taxon>
        <taxon>Sordariales</taxon>
        <taxon>Naviculisporaceae</taxon>
        <taxon>Rhypophila</taxon>
    </lineage>
</organism>
<dbReference type="EMBL" id="MU858254">
    <property type="protein sequence ID" value="KAK4208181.1"/>
    <property type="molecule type" value="Genomic_DNA"/>
</dbReference>
<evidence type="ECO:0000313" key="1">
    <source>
        <dbReference type="EMBL" id="KAK4208181.1"/>
    </source>
</evidence>
<reference evidence="1" key="2">
    <citation type="submission" date="2023-05" db="EMBL/GenBank/DDBJ databases">
        <authorList>
            <consortium name="Lawrence Berkeley National Laboratory"/>
            <person name="Steindorff A."/>
            <person name="Hensen N."/>
            <person name="Bonometti L."/>
            <person name="Westerberg I."/>
            <person name="Brannstrom I.O."/>
            <person name="Guillou S."/>
            <person name="Cros-Aarteil S."/>
            <person name="Calhoun S."/>
            <person name="Haridas S."/>
            <person name="Kuo A."/>
            <person name="Mondo S."/>
            <person name="Pangilinan J."/>
            <person name="Riley R."/>
            <person name="Labutti K."/>
            <person name="Andreopoulos B."/>
            <person name="Lipzen A."/>
            <person name="Chen C."/>
            <person name="Yanf M."/>
            <person name="Daum C."/>
            <person name="Ng V."/>
            <person name="Clum A."/>
            <person name="Ohm R."/>
            <person name="Martin F."/>
            <person name="Silar P."/>
            <person name="Natvig D."/>
            <person name="Lalanne C."/>
            <person name="Gautier V."/>
            <person name="Ament-Velasquez S.L."/>
            <person name="Kruys A."/>
            <person name="Hutchinson M.I."/>
            <person name="Powell A.J."/>
            <person name="Barry K."/>
            <person name="Miller A.N."/>
            <person name="Grigoriev I.V."/>
            <person name="Debuchy R."/>
            <person name="Gladieux P."/>
            <person name="Thoren M.H."/>
            <person name="Johannesson H."/>
        </authorList>
    </citation>
    <scope>NUCLEOTIDE SEQUENCE</scope>
    <source>
        <strain evidence="1">PSN293</strain>
    </source>
</reference>
<proteinExistence type="predicted"/>